<evidence type="ECO:0000256" key="5">
    <source>
        <dbReference type="ARBA" id="ARBA00030268"/>
    </source>
</evidence>
<dbReference type="SUPFAM" id="SSF52374">
    <property type="entry name" value="Nucleotidylyl transferase"/>
    <property type="match status" value="1"/>
</dbReference>
<dbReference type="Gene3D" id="3.40.50.620">
    <property type="entry name" value="HUPs"/>
    <property type="match status" value="1"/>
</dbReference>
<reference evidence="8" key="1">
    <citation type="submission" date="2025-08" db="UniProtKB">
        <authorList>
            <consortium name="RefSeq"/>
        </authorList>
    </citation>
    <scope>IDENTIFICATION</scope>
    <source>
        <tissue evidence="8">Testes</tissue>
    </source>
</reference>
<dbReference type="GeneID" id="102803952"/>
<evidence type="ECO:0000313" key="7">
    <source>
        <dbReference type="Proteomes" id="UP000694865"/>
    </source>
</evidence>
<evidence type="ECO:0000256" key="2">
    <source>
        <dbReference type="ARBA" id="ARBA00022741"/>
    </source>
</evidence>
<name>A0ABM0M0W8_SACKO</name>
<sequence>MAKNEIPTSTVEDLTIKDENKSNDSNDVVNPWNVTSTSSKGVDYDKLIKRFGSEKIQPALLERIEKLTGKPPHHFLSRGIFFSQRDMNLILNDFENKKPFFLYTGRGPSSEAMHLGHLIPFIFTK</sequence>
<keyword evidence="4" id="KW-0030">Aminoacyl-tRNA synthetase</keyword>
<dbReference type="PANTHER" id="PTHR10055">
    <property type="entry name" value="TRYPTOPHANYL-TRNA SYNTHETASE"/>
    <property type="match status" value="1"/>
</dbReference>
<proteinExistence type="predicted"/>
<dbReference type="Proteomes" id="UP000694865">
    <property type="component" value="Unplaced"/>
</dbReference>
<keyword evidence="2" id="KW-0547">Nucleotide-binding</keyword>
<dbReference type="RefSeq" id="XP_006813659.1">
    <property type="nucleotide sequence ID" value="XM_006813596.1"/>
</dbReference>
<feature type="compositionally biased region" description="Basic and acidic residues" evidence="6">
    <location>
        <begin position="14"/>
        <end position="24"/>
    </location>
</feature>
<accession>A0ABM0M0W8</accession>
<organism evidence="7 8">
    <name type="scientific">Saccoglossus kowalevskii</name>
    <name type="common">Acorn worm</name>
    <dbReference type="NCBI Taxonomy" id="10224"/>
    <lineage>
        <taxon>Eukaryota</taxon>
        <taxon>Metazoa</taxon>
        <taxon>Hemichordata</taxon>
        <taxon>Enteropneusta</taxon>
        <taxon>Harrimaniidae</taxon>
        <taxon>Saccoglossus</taxon>
    </lineage>
</organism>
<gene>
    <name evidence="8" type="primary">LOC102803952</name>
</gene>
<protein>
    <recommendedName>
        <fullName evidence="5">Tryptophanyl-tRNA synthetase</fullName>
    </recommendedName>
</protein>
<keyword evidence="7" id="KW-1185">Reference proteome</keyword>
<evidence type="ECO:0000256" key="1">
    <source>
        <dbReference type="ARBA" id="ARBA00022598"/>
    </source>
</evidence>
<evidence type="ECO:0000256" key="3">
    <source>
        <dbReference type="ARBA" id="ARBA00022840"/>
    </source>
</evidence>
<evidence type="ECO:0000256" key="6">
    <source>
        <dbReference type="SAM" id="MobiDB-lite"/>
    </source>
</evidence>
<dbReference type="PANTHER" id="PTHR10055:SF1">
    <property type="entry name" value="TRYPTOPHAN--TRNA LIGASE, CYTOPLASMIC"/>
    <property type="match status" value="1"/>
</dbReference>
<dbReference type="PROSITE" id="PS00178">
    <property type="entry name" value="AA_TRNA_LIGASE_I"/>
    <property type="match status" value="1"/>
</dbReference>
<feature type="compositionally biased region" description="Polar residues" evidence="6">
    <location>
        <begin position="1"/>
        <end position="12"/>
    </location>
</feature>
<dbReference type="InterPro" id="IPR014729">
    <property type="entry name" value="Rossmann-like_a/b/a_fold"/>
</dbReference>
<keyword evidence="1" id="KW-0436">Ligase</keyword>
<dbReference type="InterPro" id="IPR001412">
    <property type="entry name" value="aa-tRNA-synth_I_CS"/>
</dbReference>
<evidence type="ECO:0000256" key="4">
    <source>
        <dbReference type="ARBA" id="ARBA00023146"/>
    </source>
</evidence>
<evidence type="ECO:0000313" key="8">
    <source>
        <dbReference type="RefSeq" id="XP_006813659.1"/>
    </source>
</evidence>
<feature type="region of interest" description="Disordered" evidence="6">
    <location>
        <begin position="1"/>
        <end position="32"/>
    </location>
</feature>
<keyword evidence="3" id="KW-0067">ATP-binding</keyword>